<gene>
    <name evidence="2" type="ORF">A3K91_0525</name>
</gene>
<dbReference type="RefSeq" id="WP_062843901.1">
    <property type="nucleotide sequence ID" value="NZ_CP014945.1"/>
</dbReference>
<evidence type="ECO:0000313" key="2">
    <source>
        <dbReference type="EMBL" id="AMT96152.1"/>
    </source>
</evidence>
<evidence type="ECO:0000259" key="1">
    <source>
        <dbReference type="Pfam" id="PF18593"/>
    </source>
</evidence>
<proteinExistence type="predicted"/>
<dbReference type="Proteomes" id="UP000076104">
    <property type="component" value="Chromosome"/>
</dbReference>
<dbReference type="EMBL" id="CP014945">
    <property type="protein sequence ID" value="AMT96152.1"/>
    <property type="molecule type" value="Genomic_DNA"/>
</dbReference>
<reference evidence="2 3" key="1">
    <citation type="submission" date="2016-03" db="EMBL/GenBank/DDBJ databases">
        <title>Genome sequencing of Psychrobacter alimentarius PAMC 27889.</title>
        <authorList>
            <person name="Lee J."/>
            <person name="Kim O.-S."/>
        </authorList>
    </citation>
    <scope>NUCLEOTIDE SEQUENCE [LARGE SCALE GENOMIC DNA]</scope>
    <source>
        <strain evidence="2 3">PAMC 27889</strain>
    </source>
</reference>
<dbReference type="Pfam" id="PF18593">
    <property type="entry name" value="CdiI_2"/>
    <property type="match status" value="1"/>
</dbReference>
<sequence>MINTFIYLMNAYFYQNWWAEYSDTKVNDADVIIHFASKENLETLNSLVQDFEYIMENNLAKTTFEANSFDFNPLLYGYSSEQVWVESAYKILIAKIR</sequence>
<name>A0ABN4N0C1_9GAMM</name>
<evidence type="ECO:0000313" key="3">
    <source>
        <dbReference type="Proteomes" id="UP000076104"/>
    </source>
</evidence>
<organism evidence="2 3">
    <name type="scientific">Psychrobacter alimentarius</name>
    <dbReference type="NCBI Taxonomy" id="261164"/>
    <lineage>
        <taxon>Bacteria</taxon>
        <taxon>Pseudomonadati</taxon>
        <taxon>Pseudomonadota</taxon>
        <taxon>Gammaproteobacteria</taxon>
        <taxon>Moraxellales</taxon>
        <taxon>Moraxellaceae</taxon>
        <taxon>Psychrobacter</taxon>
    </lineage>
</organism>
<feature type="domain" description="CdiI immunity protein" evidence="1">
    <location>
        <begin position="6"/>
        <end position="81"/>
    </location>
</feature>
<protein>
    <submittedName>
        <fullName evidence="2">Sir2 family transcriptional regulator</fullName>
    </submittedName>
</protein>
<dbReference type="GeneID" id="33058971"/>
<dbReference type="InterPro" id="IPR041129">
    <property type="entry name" value="CdiI_2"/>
</dbReference>
<accession>A0ABN4N0C1</accession>
<keyword evidence="3" id="KW-1185">Reference proteome</keyword>